<evidence type="ECO:0000256" key="1">
    <source>
        <dbReference type="SAM" id="SignalP"/>
    </source>
</evidence>
<protein>
    <submittedName>
        <fullName evidence="2">Uncharacterized protein</fullName>
    </submittedName>
</protein>
<keyword evidence="1" id="KW-0732">Signal</keyword>
<comment type="caution">
    <text evidence="2">The sequence shown here is derived from an EMBL/GenBank/DDBJ whole genome shotgun (WGS) entry which is preliminary data.</text>
</comment>
<dbReference type="RefSeq" id="WP_127694614.1">
    <property type="nucleotide sequence ID" value="NZ_SACQ01000005.1"/>
</dbReference>
<dbReference type="SUPFAM" id="SSF75169">
    <property type="entry name" value="DsrEFH-like"/>
    <property type="match status" value="1"/>
</dbReference>
<gene>
    <name evidence="2" type="ORF">EOE65_12315</name>
</gene>
<dbReference type="EMBL" id="SACQ01000005">
    <property type="protein sequence ID" value="RVU30418.1"/>
    <property type="molecule type" value="Genomic_DNA"/>
</dbReference>
<dbReference type="Gene3D" id="3.40.1260.10">
    <property type="entry name" value="DsrEFH-like"/>
    <property type="match status" value="1"/>
</dbReference>
<dbReference type="InterPro" id="IPR027396">
    <property type="entry name" value="DsrEFH-like"/>
</dbReference>
<proteinExistence type="predicted"/>
<dbReference type="AlphaFoldDB" id="A0A437Q7G4"/>
<evidence type="ECO:0000313" key="3">
    <source>
        <dbReference type="Proteomes" id="UP000282818"/>
    </source>
</evidence>
<evidence type="ECO:0000313" key="2">
    <source>
        <dbReference type="EMBL" id="RVU30418.1"/>
    </source>
</evidence>
<dbReference type="Pfam" id="PF02635">
    <property type="entry name" value="DsrE"/>
    <property type="match status" value="1"/>
</dbReference>
<sequence>MNLARLLLTLALTLSTHLYAAPYEPQQVVYHINYGDQGRISEAMNNMANHIQALGEANVDIKAVIHGKAIEYFIDANSDQAKQITLDSLRLSDVQFIICGNTLDGYKITHSDLYEVEEEDVVKAGLPEIVHLQQQGYIYVRP</sequence>
<name>A0A437Q7G4_9GAMM</name>
<reference evidence="2 3" key="1">
    <citation type="submission" date="2019-01" db="EMBL/GenBank/DDBJ databases">
        <authorList>
            <person name="Chen W.-M."/>
        </authorList>
    </citation>
    <scope>NUCLEOTIDE SEQUENCE [LARGE SCALE GENOMIC DNA]</scope>
    <source>
        <strain evidence="2 3">HPM-16</strain>
    </source>
</reference>
<organism evidence="2 3">
    <name type="scientific">Neptunomonas marina</name>
    <dbReference type="NCBI Taxonomy" id="1815562"/>
    <lineage>
        <taxon>Bacteria</taxon>
        <taxon>Pseudomonadati</taxon>
        <taxon>Pseudomonadota</taxon>
        <taxon>Gammaproteobacteria</taxon>
        <taxon>Oceanospirillales</taxon>
        <taxon>Oceanospirillaceae</taxon>
        <taxon>Neptunomonas</taxon>
    </lineage>
</organism>
<dbReference type="Proteomes" id="UP000282818">
    <property type="component" value="Unassembled WGS sequence"/>
</dbReference>
<dbReference type="InterPro" id="IPR003787">
    <property type="entry name" value="Sulphur_relay_DsrE/F-like"/>
</dbReference>
<dbReference type="PANTHER" id="PTHR37691">
    <property type="entry name" value="BLR3518 PROTEIN"/>
    <property type="match status" value="1"/>
</dbReference>
<feature type="signal peptide" evidence="1">
    <location>
        <begin position="1"/>
        <end position="20"/>
    </location>
</feature>
<accession>A0A437Q7G4</accession>
<keyword evidence="3" id="KW-1185">Reference proteome</keyword>
<dbReference type="PANTHER" id="PTHR37691:SF1">
    <property type="entry name" value="BLR3518 PROTEIN"/>
    <property type="match status" value="1"/>
</dbReference>
<feature type="chain" id="PRO_5019176831" evidence="1">
    <location>
        <begin position="21"/>
        <end position="142"/>
    </location>
</feature>